<dbReference type="InterPro" id="IPR023393">
    <property type="entry name" value="START-like_dom_sf"/>
</dbReference>
<name>A0ABS8RNY2_DATST</name>
<dbReference type="Pfam" id="PF00407">
    <property type="entry name" value="Bet_v_1"/>
    <property type="match status" value="1"/>
</dbReference>
<comment type="caution">
    <text evidence="2">The sequence shown here is derived from an EMBL/GenBank/DDBJ whole genome shotgun (WGS) entry which is preliminary data.</text>
</comment>
<dbReference type="Gene3D" id="3.30.530.20">
    <property type="match status" value="1"/>
</dbReference>
<dbReference type="InterPro" id="IPR051761">
    <property type="entry name" value="MLP-like_ligand-binding"/>
</dbReference>
<proteinExistence type="predicted"/>
<protein>
    <recommendedName>
        <fullName evidence="1">Bet v I/Major latex protein domain-containing protein</fullName>
    </recommendedName>
</protein>
<dbReference type="EMBL" id="JACEIK010000064">
    <property type="protein sequence ID" value="MCD7448512.1"/>
    <property type="molecule type" value="Genomic_DNA"/>
</dbReference>
<evidence type="ECO:0000313" key="2">
    <source>
        <dbReference type="EMBL" id="MCD7448512.1"/>
    </source>
</evidence>
<dbReference type="InterPro" id="IPR000916">
    <property type="entry name" value="Bet_v_I/MLP"/>
</dbReference>
<dbReference type="Proteomes" id="UP000823775">
    <property type="component" value="Unassembled WGS sequence"/>
</dbReference>
<dbReference type="SMART" id="SM01037">
    <property type="entry name" value="Bet_v_1"/>
    <property type="match status" value="1"/>
</dbReference>
<dbReference type="PANTHER" id="PTHR31907">
    <property type="entry name" value="MLP-LIKE PROTEIN 423"/>
    <property type="match status" value="1"/>
</dbReference>
<organism evidence="2 3">
    <name type="scientific">Datura stramonium</name>
    <name type="common">Jimsonweed</name>
    <name type="synonym">Common thornapple</name>
    <dbReference type="NCBI Taxonomy" id="4076"/>
    <lineage>
        <taxon>Eukaryota</taxon>
        <taxon>Viridiplantae</taxon>
        <taxon>Streptophyta</taxon>
        <taxon>Embryophyta</taxon>
        <taxon>Tracheophyta</taxon>
        <taxon>Spermatophyta</taxon>
        <taxon>Magnoliopsida</taxon>
        <taxon>eudicotyledons</taxon>
        <taxon>Gunneridae</taxon>
        <taxon>Pentapetalae</taxon>
        <taxon>asterids</taxon>
        <taxon>lamiids</taxon>
        <taxon>Solanales</taxon>
        <taxon>Solanaceae</taxon>
        <taxon>Solanoideae</taxon>
        <taxon>Datureae</taxon>
        <taxon>Datura</taxon>
    </lineage>
</organism>
<reference evidence="2 3" key="1">
    <citation type="journal article" date="2021" name="BMC Genomics">
        <title>Datura genome reveals duplications of psychoactive alkaloid biosynthetic genes and high mutation rate following tissue culture.</title>
        <authorList>
            <person name="Rajewski A."/>
            <person name="Carter-House D."/>
            <person name="Stajich J."/>
            <person name="Litt A."/>
        </authorList>
    </citation>
    <scope>NUCLEOTIDE SEQUENCE [LARGE SCALE GENOMIC DNA]</scope>
    <source>
        <strain evidence="2">AR-01</strain>
    </source>
</reference>
<feature type="domain" description="Bet v I/Major latex protein" evidence="1">
    <location>
        <begin position="2"/>
        <end position="146"/>
    </location>
</feature>
<evidence type="ECO:0000259" key="1">
    <source>
        <dbReference type="SMART" id="SM01037"/>
    </source>
</evidence>
<sequence>MGVKGKLIASMEVKCGGHLFHDILHTNTHHVPIISPNVNHFEIHEGETVKVGSVVSWKYIEGGKEMYAKEVIEAFDPQKKSITWKVIEGDLLKLYNSFIVTSSCEHQWTTFTLVYEKKTEDTPEPLALLAYLLNLTKDIEGHLLKK</sequence>
<accession>A0ABS8RNY2</accession>
<keyword evidence="3" id="KW-1185">Reference proteome</keyword>
<dbReference type="SUPFAM" id="SSF55961">
    <property type="entry name" value="Bet v1-like"/>
    <property type="match status" value="1"/>
</dbReference>
<evidence type="ECO:0000313" key="3">
    <source>
        <dbReference type="Proteomes" id="UP000823775"/>
    </source>
</evidence>
<gene>
    <name evidence="2" type="ORF">HAX54_043022</name>
</gene>